<proteinExistence type="predicted"/>
<dbReference type="GO" id="GO:0051301">
    <property type="term" value="P:cell division"/>
    <property type="evidence" value="ECO:0007669"/>
    <property type="project" value="UniProtKB-KW"/>
</dbReference>
<dbReference type="Proteomes" id="UP000037558">
    <property type="component" value="Unassembled WGS sequence"/>
</dbReference>
<feature type="transmembrane region" description="Helical" evidence="1">
    <location>
        <begin position="203"/>
        <end position="222"/>
    </location>
</feature>
<protein>
    <submittedName>
        <fullName evidence="3">Cell division protein</fullName>
    </submittedName>
</protein>
<accession>A0A0M0KEW7</accession>
<dbReference type="InterPro" id="IPR041489">
    <property type="entry name" value="PDZ_6"/>
</dbReference>
<dbReference type="EMBL" id="LILC01000037">
    <property type="protein sequence ID" value="KOO37390.1"/>
    <property type="molecule type" value="Genomic_DNA"/>
</dbReference>
<evidence type="ECO:0000313" key="3">
    <source>
        <dbReference type="EMBL" id="KOO37390.1"/>
    </source>
</evidence>
<sequence length="380" mass="42703">MHPLTYFFILVAFFIGLSRVKRERKNFHVRVFDFVLELKHLFVPGVVIGLILSVASVLLGTYLSIGTIVLMAIFTVLLSGPWTFRWLSPVYIVGLTMIVSLLIPEHTGLTGVLGKWANEARQADLPSLMVLLALLMLAEGYLIWQWGNRGTSPAIVTSKRGQDVGAHFSQKLWVVPLFVLIPGSGLQELFSWWPVLDVHHQSFSFFFVPFSIGFFQRVQGMLPVHSISMTGKRVFFVGIFIALASIAVFFYPAASVFIAGFAILVREFITIRQRLRDDSSSFFFSKRERGLVVLSTIPKSPAEKMGLGVGEVIMKVNGIAISNVQEFYEALQTNRAYCKLEVADVHGEVRFAQRALYDGEHHELGILFVQDYKKRKPAVV</sequence>
<feature type="transmembrane region" description="Helical" evidence="1">
    <location>
        <begin position="41"/>
        <end position="74"/>
    </location>
</feature>
<dbReference type="Gene3D" id="2.30.42.10">
    <property type="match status" value="1"/>
</dbReference>
<dbReference type="Pfam" id="PF17820">
    <property type="entry name" value="PDZ_6"/>
    <property type="match status" value="1"/>
</dbReference>
<evidence type="ECO:0000259" key="2">
    <source>
        <dbReference type="SMART" id="SM00228"/>
    </source>
</evidence>
<dbReference type="InterPro" id="IPR001478">
    <property type="entry name" value="PDZ"/>
</dbReference>
<feature type="transmembrane region" description="Helical" evidence="1">
    <location>
        <begin position="173"/>
        <end position="196"/>
    </location>
</feature>
<name>A0A0M0KEW7_9BACI</name>
<keyword evidence="1" id="KW-0472">Membrane</keyword>
<gene>
    <name evidence="3" type="ORF">AMD01_22055</name>
</gene>
<keyword evidence="3" id="KW-0131">Cell cycle</keyword>
<feature type="transmembrane region" description="Helical" evidence="1">
    <location>
        <begin position="6"/>
        <end position="21"/>
    </location>
</feature>
<dbReference type="PATRIC" id="fig|284581.3.peg.3260"/>
<keyword evidence="4" id="KW-1185">Reference proteome</keyword>
<dbReference type="AlphaFoldDB" id="A0A0M0KEW7"/>
<comment type="caution">
    <text evidence="3">The sequence shown here is derived from an EMBL/GenBank/DDBJ whole genome shotgun (WGS) entry which is preliminary data.</text>
</comment>
<dbReference type="InterPro" id="IPR036034">
    <property type="entry name" value="PDZ_sf"/>
</dbReference>
<feature type="transmembrane region" description="Helical" evidence="1">
    <location>
        <begin position="86"/>
        <end position="104"/>
    </location>
</feature>
<dbReference type="STRING" id="284581.AMD01_22055"/>
<feature type="transmembrane region" description="Helical" evidence="1">
    <location>
        <begin position="234"/>
        <end position="265"/>
    </location>
</feature>
<dbReference type="SUPFAM" id="SSF50156">
    <property type="entry name" value="PDZ domain-like"/>
    <property type="match status" value="1"/>
</dbReference>
<dbReference type="SMART" id="SM00228">
    <property type="entry name" value="PDZ"/>
    <property type="match status" value="1"/>
</dbReference>
<keyword evidence="1" id="KW-1133">Transmembrane helix</keyword>
<evidence type="ECO:0000256" key="1">
    <source>
        <dbReference type="SAM" id="Phobius"/>
    </source>
</evidence>
<evidence type="ECO:0000313" key="4">
    <source>
        <dbReference type="Proteomes" id="UP000037558"/>
    </source>
</evidence>
<feature type="domain" description="PDZ" evidence="2">
    <location>
        <begin position="280"/>
        <end position="346"/>
    </location>
</feature>
<feature type="transmembrane region" description="Helical" evidence="1">
    <location>
        <begin position="125"/>
        <end position="144"/>
    </location>
</feature>
<organism evidence="3 4">
    <name type="scientific">Priestia koreensis</name>
    <dbReference type="NCBI Taxonomy" id="284581"/>
    <lineage>
        <taxon>Bacteria</taxon>
        <taxon>Bacillati</taxon>
        <taxon>Bacillota</taxon>
        <taxon>Bacilli</taxon>
        <taxon>Bacillales</taxon>
        <taxon>Bacillaceae</taxon>
        <taxon>Priestia</taxon>
    </lineage>
</organism>
<keyword evidence="1" id="KW-0812">Transmembrane</keyword>
<keyword evidence="3" id="KW-0132">Cell division</keyword>
<reference evidence="4" key="1">
    <citation type="submission" date="2015-08" db="EMBL/GenBank/DDBJ databases">
        <title>Fjat-14210 dsm16467.</title>
        <authorList>
            <person name="Liu B."/>
            <person name="Wang J."/>
            <person name="Zhu Y."/>
            <person name="Liu G."/>
            <person name="Chen Q."/>
            <person name="Chen Z."/>
            <person name="Lan J."/>
            <person name="Che J."/>
            <person name="Ge C."/>
            <person name="Shi H."/>
            <person name="Pan Z."/>
            <person name="Liu X."/>
        </authorList>
    </citation>
    <scope>NUCLEOTIDE SEQUENCE [LARGE SCALE GENOMIC DNA]</scope>
    <source>
        <strain evidence="4">DSM 16467</strain>
    </source>
</reference>